<name>A0ABQ4PAQ0_9GAMM</name>
<organism evidence="1 2">
    <name type="scientific">Shewanella algidipiscicola</name>
    <dbReference type="NCBI Taxonomy" id="614070"/>
    <lineage>
        <taxon>Bacteria</taxon>
        <taxon>Pseudomonadati</taxon>
        <taxon>Pseudomonadota</taxon>
        <taxon>Gammaproteobacteria</taxon>
        <taxon>Alteromonadales</taxon>
        <taxon>Shewanellaceae</taxon>
        <taxon>Shewanella</taxon>
    </lineage>
</organism>
<comment type="caution">
    <text evidence="1">The sequence shown here is derived from an EMBL/GenBank/DDBJ whole genome shotgun (WGS) entry which is preliminary data.</text>
</comment>
<protein>
    <recommendedName>
        <fullName evidence="3">DUF3581 domain-containing protein</fullName>
    </recommendedName>
</protein>
<reference evidence="1 2" key="1">
    <citation type="submission" date="2021-05" db="EMBL/GenBank/DDBJ databases">
        <title>Molecular characterization for Shewanella algae harboring chromosomal blaOXA-55-like strains isolated from clinical and environment sample.</title>
        <authorList>
            <person name="Ohama Y."/>
            <person name="Aoki K."/>
            <person name="Harada S."/>
            <person name="Moriya K."/>
            <person name="Ishii Y."/>
            <person name="Tateda K."/>
        </authorList>
    </citation>
    <scope>NUCLEOTIDE SEQUENCE [LARGE SCALE GENOMIC DNA]</scope>
    <source>
        <strain evidence="1 2">LMG 23746</strain>
    </source>
</reference>
<accession>A0ABQ4PAQ0</accession>
<evidence type="ECO:0008006" key="3">
    <source>
        <dbReference type="Google" id="ProtNLM"/>
    </source>
</evidence>
<dbReference type="Proteomes" id="UP000761574">
    <property type="component" value="Unassembled WGS sequence"/>
</dbReference>
<evidence type="ECO:0000313" key="1">
    <source>
        <dbReference type="EMBL" id="GIU44637.1"/>
    </source>
</evidence>
<gene>
    <name evidence="1" type="ORF">TUM4630_10790</name>
</gene>
<sequence length="236" mass="26407">MFLSPYFKKEQQSVSVSAQQASDFAKEVAQDFNPIHDVAAKRFCVPGDLLFALVLGQYGLSQKMRFQFEGMVGDGVSLVFPPQVGERFAICDHKDKQYLSVERSGDSTLCDVQTESFIRSYVAFSGLNFTHVLVPLMREQGVMINPARPLVIYESMAFDLVTLDFNHIELSLVEQTLVIDGKRGDVTLKFELRCGDKLVGTGVKTLVLSGLRAIEEQDMDAMVARYEARRIDYQGA</sequence>
<dbReference type="Pfam" id="PF12119">
    <property type="entry name" value="DUF3581"/>
    <property type="match status" value="1"/>
</dbReference>
<dbReference type="InterPro" id="IPR021974">
    <property type="entry name" value="DUF3581"/>
</dbReference>
<dbReference type="RefSeq" id="WP_119977354.1">
    <property type="nucleotide sequence ID" value="NZ_BPFB01000010.1"/>
</dbReference>
<evidence type="ECO:0000313" key="2">
    <source>
        <dbReference type="Proteomes" id="UP000761574"/>
    </source>
</evidence>
<dbReference type="EMBL" id="BPFB01000010">
    <property type="protein sequence ID" value="GIU44637.1"/>
    <property type="molecule type" value="Genomic_DNA"/>
</dbReference>
<keyword evidence="2" id="KW-1185">Reference proteome</keyword>
<proteinExistence type="predicted"/>